<dbReference type="RefSeq" id="WP_273248602.1">
    <property type="nucleotide sequence ID" value="NZ_VENJ01000006.1"/>
</dbReference>
<keyword evidence="1" id="KW-1133">Transmembrane helix</keyword>
<protein>
    <recommendedName>
        <fullName evidence="4">PH domain-containing protein</fullName>
    </recommendedName>
</protein>
<evidence type="ECO:0000256" key="1">
    <source>
        <dbReference type="SAM" id="Phobius"/>
    </source>
</evidence>
<gene>
    <name evidence="2" type="ORF">FH759_04905</name>
</gene>
<sequence>MTSETGPDKGSQQTEAPEVMARVGATGMRRLIGVGMLVVLGGAMLYIALASPPQETGWQVFLLVVGGGALILSESMRRATRWQLELTETGLRMSDGTVVAPLDMIEGIERGMFAFKPSNGFTLRLSEPLGRQWLPGLWWRVGRRVGVGGVTPRPQTKFMADTLQALLAERGTLG</sequence>
<dbReference type="EMBL" id="VENJ01000006">
    <property type="protein sequence ID" value="MTJ04020.1"/>
    <property type="molecule type" value="Genomic_DNA"/>
</dbReference>
<comment type="caution">
    <text evidence="2">The sequence shown here is derived from an EMBL/GenBank/DDBJ whole genome shotgun (WGS) entry which is preliminary data.</text>
</comment>
<reference evidence="2 3" key="1">
    <citation type="submission" date="2019-06" db="EMBL/GenBank/DDBJ databases">
        <title>Enrichment of Autotrophic Halophilic Microorganisms from Red Sea Brine Pool Using Microbial Electrosynthesis System.</title>
        <authorList>
            <person name="Alqahtani M.F."/>
            <person name="Bajracharya S."/>
            <person name="Katuri K.P."/>
            <person name="Ali M."/>
            <person name="Saikaly P.E."/>
        </authorList>
    </citation>
    <scope>NUCLEOTIDE SEQUENCE [LARGE SCALE GENOMIC DNA]</scope>
    <source>
        <strain evidence="2">MES6</strain>
    </source>
</reference>
<keyword evidence="1" id="KW-0812">Transmembrane</keyword>
<evidence type="ECO:0008006" key="4">
    <source>
        <dbReference type="Google" id="ProtNLM"/>
    </source>
</evidence>
<proteinExistence type="predicted"/>
<keyword evidence="1" id="KW-0472">Membrane</keyword>
<dbReference type="Proteomes" id="UP000483078">
    <property type="component" value="Unassembled WGS sequence"/>
</dbReference>
<dbReference type="AlphaFoldDB" id="A0A7C9LMK0"/>
<evidence type="ECO:0000313" key="3">
    <source>
        <dbReference type="Proteomes" id="UP000483078"/>
    </source>
</evidence>
<accession>A0A7C9LMK0</accession>
<organism evidence="2 3">
    <name type="scientific">Sediminimonas qiaohouensis</name>
    <dbReference type="NCBI Taxonomy" id="552061"/>
    <lineage>
        <taxon>Bacteria</taxon>
        <taxon>Pseudomonadati</taxon>
        <taxon>Pseudomonadota</taxon>
        <taxon>Alphaproteobacteria</taxon>
        <taxon>Rhodobacterales</taxon>
        <taxon>Roseobacteraceae</taxon>
        <taxon>Sediminimonas</taxon>
    </lineage>
</organism>
<feature type="transmembrane region" description="Helical" evidence="1">
    <location>
        <begin position="56"/>
        <end position="73"/>
    </location>
</feature>
<name>A0A7C9LMK0_9RHOB</name>
<feature type="transmembrane region" description="Helical" evidence="1">
    <location>
        <begin position="31"/>
        <end position="50"/>
    </location>
</feature>
<evidence type="ECO:0000313" key="2">
    <source>
        <dbReference type="EMBL" id="MTJ04020.1"/>
    </source>
</evidence>